<name>A0ABU3B3G5_9ACTN</name>
<evidence type="ECO:0008006" key="3">
    <source>
        <dbReference type="Google" id="ProtNLM"/>
    </source>
</evidence>
<dbReference type="Gene3D" id="3.40.50.11460">
    <property type="match status" value="1"/>
</dbReference>
<sequence>LLVVPEHLDADATRVAHDVEQALTTHGATVSRLTVDATATDRADLSARLTTTAAEEQEPLAGILSLLGWAGGVQADCPTVPIAIATSLALVQAVGDAGFGVPVWAVTRGAVSVVPGEVPETAGAHLWALGRVAALEIP</sequence>
<proteinExistence type="predicted"/>
<organism evidence="1 2">
    <name type="scientific">Streptomyces lancefieldiae</name>
    <dbReference type="NCBI Taxonomy" id="3075520"/>
    <lineage>
        <taxon>Bacteria</taxon>
        <taxon>Bacillati</taxon>
        <taxon>Actinomycetota</taxon>
        <taxon>Actinomycetes</taxon>
        <taxon>Kitasatosporales</taxon>
        <taxon>Streptomycetaceae</taxon>
        <taxon>Streptomyces</taxon>
    </lineage>
</organism>
<protein>
    <recommendedName>
        <fullName evidence="3">Polyketide synthase</fullName>
    </recommendedName>
</protein>
<dbReference type="EMBL" id="JAVRFH010000374">
    <property type="protein sequence ID" value="MDT0616769.1"/>
    <property type="molecule type" value="Genomic_DNA"/>
</dbReference>
<evidence type="ECO:0000313" key="2">
    <source>
        <dbReference type="Proteomes" id="UP001180724"/>
    </source>
</evidence>
<dbReference type="SUPFAM" id="SSF51735">
    <property type="entry name" value="NAD(P)-binding Rossmann-fold domains"/>
    <property type="match status" value="1"/>
</dbReference>
<dbReference type="InterPro" id="IPR036291">
    <property type="entry name" value="NAD(P)-bd_dom_sf"/>
</dbReference>
<feature type="non-terminal residue" evidence="1">
    <location>
        <position position="138"/>
    </location>
</feature>
<reference evidence="1" key="1">
    <citation type="submission" date="2024-05" db="EMBL/GenBank/DDBJ databases">
        <title>30 novel species of actinomycetes from the DSMZ collection.</title>
        <authorList>
            <person name="Nouioui I."/>
        </authorList>
    </citation>
    <scope>NUCLEOTIDE SEQUENCE</scope>
    <source>
        <strain evidence="1">DSM 40712</strain>
    </source>
</reference>
<dbReference type="Proteomes" id="UP001180724">
    <property type="component" value="Unassembled WGS sequence"/>
</dbReference>
<dbReference type="RefSeq" id="WP_311586433.1">
    <property type="nucleotide sequence ID" value="NZ_JAVRFH010000374.1"/>
</dbReference>
<accession>A0ABU3B3G5</accession>
<comment type="caution">
    <text evidence="1">The sequence shown here is derived from an EMBL/GenBank/DDBJ whole genome shotgun (WGS) entry which is preliminary data.</text>
</comment>
<evidence type="ECO:0000313" key="1">
    <source>
        <dbReference type="EMBL" id="MDT0616769.1"/>
    </source>
</evidence>
<gene>
    <name evidence="1" type="ORF">RM812_42590</name>
</gene>
<feature type="non-terminal residue" evidence="1">
    <location>
        <position position="1"/>
    </location>
</feature>
<keyword evidence="2" id="KW-1185">Reference proteome</keyword>